<dbReference type="Pfam" id="PF01497">
    <property type="entry name" value="Peripla_BP_2"/>
    <property type="match status" value="1"/>
</dbReference>
<keyword evidence="3" id="KW-0813">Transport</keyword>
<organism evidence="8 9">
    <name type="scientific">Vibrio agarivorans</name>
    <dbReference type="NCBI Taxonomy" id="153622"/>
    <lineage>
        <taxon>Bacteria</taxon>
        <taxon>Pseudomonadati</taxon>
        <taxon>Pseudomonadota</taxon>
        <taxon>Gammaproteobacteria</taxon>
        <taxon>Vibrionales</taxon>
        <taxon>Vibrionaceae</taxon>
        <taxon>Vibrio</taxon>
    </lineage>
</organism>
<accession>A0ABT7Y666</accession>
<dbReference type="PANTHER" id="PTHR30532:SF28">
    <property type="entry name" value="PETROBACTIN-BINDING PROTEIN YCLQ"/>
    <property type="match status" value="1"/>
</dbReference>
<dbReference type="InterPro" id="IPR051313">
    <property type="entry name" value="Bact_iron-sidero_bind"/>
</dbReference>
<dbReference type="InterPro" id="IPR002491">
    <property type="entry name" value="ABC_transptr_periplasmic_BD"/>
</dbReference>
<dbReference type="PROSITE" id="PS50983">
    <property type="entry name" value="FE_B12_PBP"/>
    <property type="match status" value="1"/>
</dbReference>
<name>A0ABT7Y666_9VIBR</name>
<evidence type="ECO:0000259" key="7">
    <source>
        <dbReference type="PROSITE" id="PS50983"/>
    </source>
</evidence>
<evidence type="ECO:0000256" key="2">
    <source>
        <dbReference type="ARBA" id="ARBA00008814"/>
    </source>
</evidence>
<dbReference type="InterPro" id="IPR033870">
    <property type="entry name" value="FatB"/>
</dbReference>
<evidence type="ECO:0000313" key="8">
    <source>
        <dbReference type="EMBL" id="MDN2483548.1"/>
    </source>
</evidence>
<keyword evidence="5 6" id="KW-0732">Signal</keyword>
<protein>
    <submittedName>
        <fullName evidence="8">ABC transporter substrate-binding protein</fullName>
    </submittedName>
</protein>
<sequence>MTMFKALSAKVMFASLLLSFSSFSMAKTIEHTLGSIEINEQPQRVVVLSHGALDFLDEIGVEPVGVVKQLLPKNLEQYSDSKYHALGSLKEPNFEEIFMAKPDLIIAEGRQAELYKDLSAIAPVYMYQIDNSDYWKTTQHHWRVLGDVFGQSEQVDGMISNIQQQFNDIEAKTTAQSMNAMSVMNSGNRLSMFGSNSRFSVIYDELGFETRESKNVESVARPHGNLISFEYVADAQPDVIFILDRQQAIGASNASSEQFFDNPLVNSTPAAKNNKIVFLDSAAWYLTAGGYKSTQTMINDVKDVL</sequence>
<feature type="chain" id="PRO_5045802390" evidence="6">
    <location>
        <begin position="27"/>
        <end position="305"/>
    </location>
</feature>
<dbReference type="SUPFAM" id="SSF53807">
    <property type="entry name" value="Helical backbone' metal receptor"/>
    <property type="match status" value="1"/>
</dbReference>
<evidence type="ECO:0000313" key="9">
    <source>
        <dbReference type="Proteomes" id="UP001169719"/>
    </source>
</evidence>
<reference evidence="8" key="1">
    <citation type="submission" date="2024-05" db="EMBL/GenBank/DDBJ databases">
        <title>Genome Sequences of Four Agar- Degrading Marine Bacteria.</title>
        <authorList>
            <person name="Phillips E.K."/>
            <person name="Shaffer J.C."/>
            <person name="Henson M.W."/>
            <person name="Temperton B."/>
            <person name="Thrash C.J."/>
            <person name="Martin M.O."/>
        </authorList>
    </citation>
    <scope>NUCLEOTIDE SEQUENCE</scope>
    <source>
        <strain evidence="8">EKP203</strain>
    </source>
</reference>
<dbReference type="Proteomes" id="UP001169719">
    <property type="component" value="Unassembled WGS sequence"/>
</dbReference>
<gene>
    <name evidence="8" type="ORF">QWJ08_19570</name>
</gene>
<keyword evidence="4" id="KW-0408">Iron</keyword>
<evidence type="ECO:0000256" key="6">
    <source>
        <dbReference type="SAM" id="SignalP"/>
    </source>
</evidence>
<dbReference type="PANTHER" id="PTHR30532">
    <property type="entry name" value="IRON III DICITRATE-BINDING PERIPLASMIC PROTEIN"/>
    <property type="match status" value="1"/>
</dbReference>
<feature type="domain" description="Fe/B12 periplasmic-binding" evidence="7">
    <location>
        <begin position="44"/>
        <end position="305"/>
    </location>
</feature>
<evidence type="ECO:0000256" key="5">
    <source>
        <dbReference type="ARBA" id="ARBA00022729"/>
    </source>
</evidence>
<evidence type="ECO:0000256" key="4">
    <source>
        <dbReference type="ARBA" id="ARBA00022496"/>
    </source>
</evidence>
<dbReference type="Gene3D" id="3.40.50.1980">
    <property type="entry name" value="Nitrogenase molybdenum iron protein domain"/>
    <property type="match status" value="2"/>
</dbReference>
<keyword evidence="4" id="KW-0406">Ion transport</keyword>
<feature type="signal peptide" evidence="6">
    <location>
        <begin position="1"/>
        <end position="26"/>
    </location>
</feature>
<comment type="subcellular location">
    <subcellularLocation>
        <location evidence="1">Cell envelope</location>
    </subcellularLocation>
</comment>
<dbReference type="RefSeq" id="WP_289963617.1">
    <property type="nucleotide sequence ID" value="NZ_JAUEOZ010000002.1"/>
</dbReference>
<proteinExistence type="inferred from homology"/>
<comment type="caution">
    <text evidence="8">The sequence shown here is derived from an EMBL/GenBank/DDBJ whole genome shotgun (WGS) entry which is preliminary data.</text>
</comment>
<evidence type="ECO:0000256" key="3">
    <source>
        <dbReference type="ARBA" id="ARBA00022448"/>
    </source>
</evidence>
<evidence type="ECO:0000256" key="1">
    <source>
        <dbReference type="ARBA" id="ARBA00004196"/>
    </source>
</evidence>
<keyword evidence="4" id="KW-0410">Iron transport</keyword>
<dbReference type="EMBL" id="JAUEOZ010000002">
    <property type="protein sequence ID" value="MDN2483548.1"/>
    <property type="molecule type" value="Genomic_DNA"/>
</dbReference>
<dbReference type="CDD" id="cd01140">
    <property type="entry name" value="FatB"/>
    <property type="match status" value="1"/>
</dbReference>
<keyword evidence="9" id="KW-1185">Reference proteome</keyword>
<comment type="similarity">
    <text evidence="2">Belongs to the bacterial solute-binding protein 8 family.</text>
</comment>